<dbReference type="SUPFAM" id="SSF48452">
    <property type="entry name" value="TPR-like"/>
    <property type="match status" value="1"/>
</dbReference>
<keyword evidence="4" id="KW-1133">Transmembrane helix</keyword>
<proteinExistence type="predicted"/>
<evidence type="ECO:0000256" key="1">
    <source>
        <dbReference type="ARBA" id="ARBA00022737"/>
    </source>
</evidence>
<feature type="transmembrane region" description="Helical" evidence="4">
    <location>
        <begin position="12"/>
        <end position="31"/>
    </location>
</feature>
<keyword evidence="4" id="KW-0812">Transmembrane</keyword>
<evidence type="ECO:0000256" key="2">
    <source>
        <dbReference type="ARBA" id="ARBA00022803"/>
    </source>
</evidence>
<sequence length="168" mass="19602">MQQAKTFIRKTAWISIFPQLTVMGTLMFVFSLFIRPIYIDVILGSATYLVLSMVLERGIAHNHRKGILLTKMGNYTQAIEEYKKSYDLFCKHSWIDKYRYITLLSSSRYSYTEMALVNLAFCYLHCENVELAKQYYQKTLKLFPDNEMAINALNAIKSFESKTDNLTT</sequence>
<evidence type="ECO:0000256" key="4">
    <source>
        <dbReference type="SAM" id="Phobius"/>
    </source>
</evidence>
<dbReference type="InterPro" id="IPR019734">
    <property type="entry name" value="TPR_rpt"/>
</dbReference>
<dbReference type="Pfam" id="PF07719">
    <property type="entry name" value="TPR_2"/>
    <property type="match status" value="1"/>
</dbReference>
<feature type="repeat" description="TPR" evidence="3">
    <location>
        <begin position="113"/>
        <end position="146"/>
    </location>
</feature>
<protein>
    <submittedName>
        <fullName evidence="5">Tetratricopeptide repeat protein</fullName>
    </submittedName>
</protein>
<reference evidence="5 6" key="1">
    <citation type="submission" date="2017-11" db="EMBL/GenBank/DDBJ databases">
        <title>Understudied soil microbes with underappreciated capabilities: Untangling the Clostridium saccharolyticum group.</title>
        <authorList>
            <person name="Leschine S."/>
        </authorList>
    </citation>
    <scope>NUCLEOTIDE SEQUENCE [LARGE SCALE GENOMIC DNA]</scope>
    <source>
        <strain evidence="5 6">18A</strain>
    </source>
</reference>
<dbReference type="AlphaFoldDB" id="A0A2M8ZB45"/>
<dbReference type="InterPro" id="IPR011990">
    <property type="entry name" value="TPR-like_helical_dom_sf"/>
</dbReference>
<dbReference type="EMBL" id="PGET01000001">
    <property type="protein sequence ID" value="PJJ30645.1"/>
    <property type="molecule type" value="Genomic_DNA"/>
</dbReference>
<evidence type="ECO:0000313" key="6">
    <source>
        <dbReference type="Proteomes" id="UP000231092"/>
    </source>
</evidence>
<dbReference type="PROSITE" id="PS50005">
    <property type="entry name" value="TPR"/>
    <property type="match status" value="1"/>
</dbReference>
<dbReference type="RefSeq" id="WP_100306874.1">
    <property type="nucleotide sequence ID" value="NZ_PGET01000001.1"/>
</dbReference>
<dbReference type="InterPro" id="IPR013105">
    <property type="entry name" value="TPR_2"/>
</dbReference>
<organism evidence="5 6">
    <name type="scientific">[Clostridium] celerecrescens 18A</name>
    <dbReference type="NCBI Taxonomy" id="1286362"/>
    <lineage>
        <taxon>Bacteria</taxon>
        <taxon>Bacillati</taxon>
        <taxon>Bacillota</taxon>
        <taxon>Clostridia</taxon>
        <taxon>Lachnospirales</taxon>
        <taxon>Lachnospiraceae</taxon>
        <taxon>Lacrimispora</taxon>
    </lineage>
</organism>
<gene>
    <name evidence="5" type="ORF">H171_4253</name>
</gene>
<evidence type="ECO:0000313" key="5">
    <source>
        <dbReference type="EMBL" id="PJJ30645.1"/>
    </source>
</evidence>
<evidence type="ECO:0000256" key="3">
    <source>
        <dbReference type="PROSITE-ProRule" id="PRU00339"/>
    </source>
</evidence>
<dbReference type="Gene3D" id="1.25.40.10">
    <property type="entry name" value="Tetratricopeptide repeat domain"/>
    <property type="match status" value="1"/>
</dbReference>
<dbReference type="SMART" id="SM00028">
    <property type="entry name" value="TPR"/>
    <property type="match status" value="2"/>
</dbReference>
<dbReference type="Proteomes" id="UP000231092">
    <property type="component" value="Unassembled WGS sequence"/>
</dbReference>
<feature type="transmembrane region" description="Helical" evidence="4">
    <location>
        <begin position="37"/>
        <end position="55"/>
    </location>
</feature>
<keyword evidence="4" id="KW-0472">Membrane</keyword>
<name>A0A2M8ZB45_9FIRM</name>
<accession>A0A2M8ZB45</accession>
<dbReference type="OrthoDB" id="886912at2"/>
<dbReference type="Pfam" id="PF13181">
    <property type="entry name" value="TPR_8"/>
    <property type="match status" value="1"/>
</dbReference>
<keyword evidence="2 3" id="KW-0802">TPR repeat</keyword>
<comment type="caution">
    <text evidence="5">The sequence shown here is derived from an EMBL/GenBank/DDBJ whole genome shotgun (WGS) entry which is preliminary data.</text>
</comment>
<keyword evidence="1" id="KW-0677">Repeat</keyword>